<keyword evidence="1" id="KW-0472">Membrane</keyword>
<keyword evidence="3" id="KW-1185">Reference proteome</keyword>
<dbReference type="STRING" id="391625.PPSIR1_09585"/>
<dbReference type="AlphaFoldDB" id="A6G9C3"/>
<feature type="transmembrane region" description="Helical" evidence="1">
    <location>
        <begin position="70"/>
        <end position="90"/>
    </location>
</feature>
<feature type="transmembrane region" description="Helical" evidence="1">
    <location>
        <begin position="102"/>
        <end position="122"/>
    </location>
</feature>
<dbReference type="Proteomes" id="UP000005801">
    <property type="component" value="Unassembled WGS sequence"/>
</dbReference>
<accession>A6G9C3</accession>
<reference evidence="2 3" key="1">
    <citation type="submission" date="2007-06" db="EMBL/GenBank/DDBJ databases">
        <authorList>
            <person name="Shimkets L."/>
            <person name="Ferriera S."/>
            <person name="Johnson J."/>
            <person name="Kravitz S."/>
            <person name="Beeson K."/>
            <person name="Sutton G."/>
            <person name="Rogers Y.-H."/>
            <person name="Friedman R."/>
            <person name="Frazier M."/>
            <person name="Venter J.C."/>
        </authorList>
    </citation>
    <scope>NUCLEOTIDE SEQUENCE [LARGE SCALE GENOMIC DNA]</scope>
    <source>
        <strain evidence="2 3">SIR-1</strain>
    </source>
</reference>
<sequence length="130" mass="14309">MFALLVDLALGPAAEFSRGLIVVSFALLFVLIVAVALSFETNRAQLHLRRYAWYRRLELLEPPELRFRGMVAMGLGVCSFAAMLTLELVLRGTPLHDLLSPWFTLGLGMSAVLSLTLGAAFMERAALLDD</sequence>
<dbReference type="RefSeq" id="WP_006973318.1">
    <property type="nucleotide sequence ID" value="NZ_ABCS01000044.1"/>
</dbReference>
<dbReference type="EMBL" id="ABCS01000044">
    <property type="protein sequence ID" value="EDM77545.1"/>
    <property type="molecule type" value="Genomic_DNA"/>
</dbReference>
<keyword evidence="1" id="KW-1133">Transmembrane helix</keyword>
<comment type="caution">
    <text evidence="2">The sequence shown here is derived from an EMBL/GenBank/DDBJ whole genome shotgun (WGS) entry which is preliminary data.</text>
</comment>
<dbReference type="OrthoDB" id="5526203at2"/>
<feature type="transmembrane region" description="Helical" evidence="1">
    <location>
        <begin position="20"/>
        <end position="39"/>
    </location>
</feature>
<organism evidence="2 3">
    <name type="scientific">Plesiocystis pacifica SIR-1</name>
    <dbReference type="NCBI Taxonomy" id="391625"/>
    <lineage>
        <taxon>Bacteria</taxon>
        <taxon>Pseudomonadati</taxon>
        <taxon>Myxococcota</taxon>
        <taxon>Polyangia</taxon>
        <taxon>Nannocystales</taxon>
        <taxon>Nannocystaceae</taxon>
        <taxon>Plesiocystis</taxon>
    </lineage>
</organism>
<evidence type="ECO:0000256" key="1">
    <source>
        <dbReference type="SAM" id="Phobius"/>
    </source>
</evidence>
<keyword evidence="1" id="KW-0812">Transmembrane</keyword>
<evidence type="ECO:0000313" key="3">
    <source>
        <dbReference type="Proteomes" id="UP000005801"/>
    </source>
</evidence>
<evidence type="ECO:0000313" key="2">
    <source>
        <dbReference type="EMBL" id="EDM77545.1"/>
    </source>
</evidence>
<proteinExistence type="predicted"/>
<gene>
    <name evidence="2" type="ORF">PPSIR1_09585</name>
</gene>
<protein>
    <submittedName>
        <fullName evidence="2">Uncharacterized protein</fullName>
    </submittedName>
</protein>
<name>A6G9C3_9BACT</name>